<comment type="catalytic activity">
    <reaction evidence="10">
        <text>[(1-&gt;3)-beta-D-glucosyl](n) + UDP-alpha-D-glucose = [(1-&gt;3)-beta-D-glucosyl](n+1) + UDP + H(+)</text>
        <dbReference type="Rhea" id="RHEA:21476"/>
        <dbReference type="Rhea" id="RHEA-COMP:11146"/>
        <dbReference type="Rhea" id="RHEA-COMP:14303"/>
        <dbReference type="ChEBI" id="CHEBI:15378"/>
        <dbReference type="ChEBI" id="CHEBI:37671"/>
        <dbReference type="ChEBI" id="CHEBI:58223"/>
        <dbReference type="ChEBI" id="CHEBI:58885"/>
        <dbReference type="EC" id="2.4.1.34"/>
    </reaction>
</comment>
<evidence type="ECO:0000259" key="13">
    <source>
        <dbReference type="SMART" id="SM01205"/>
    </source>
</evidence>
<dbReference type="Proteomes" id="UP001360560">
    <property type="component" value="Unassembled WGS sequence"/>
</dbReference>
<dbReference type="PANTHER" id="PTHR12741">
    <property type="entry name" value="LYST-INTERACTING PROTEIN LIP5 DOPAMINE RESPONSIVE PROTEIN DRG-1"/>
    <property type="match status" value="1"/>
</dbReference>
<feature type="transmembrane region" description="Helical" evidence="12">
    <location>
        <begin position="1371"/>
        <end position="1389"/>
    </location>
</feature>
<dbReference type="SMART" id="SM01205">
    <property type="entry name" value="FKS1_dom1"/>
    <property type="match status" value="1"/>
</dbReference>
<dbReference type="GO" id="GO:0003843">
    <property type="term" value="F:1,3-beta-D-glucan synthase activity"/>
    <property type="evidence" value="ECO:0007669"/>
    <property type="project" value="UniProtKB-EC"/>
</dbReference>
<proteinExistence type="inferred from homology"/>
<protein>
    <recommendedName>
        <fullName evidence="3">1,3-beta-glucan synthase</fullName>
        <ecNumber evidence="3">2.4.1.34</ecNumber>
    </recommendedName>
    <alternativeName>
        <fullName evidence="9">1,3-beta-D-glucan-UDP glucosyltransferase</fullName>
    </alternativeName>
</protein>
<keyword evidence="5" id="KW-0808">Transferase</keyword>
<evidence type="ECO:0000256" key="2">
    <source>
        <dbReference type="ARBA" id="ARBA00009040"/>
    </source>
</evidence>
<keyword evidence="15" id="KW-1185">Reference proteome</keyword>
<evidence type="ECO:0000256" key="5">
    <source>
        <dbReference type="ARBA" id="ARBA00022679"/>
    </source>
</evidence>
<evidence type="ECO:0000256" key="11">
    <source>
        <dbReference type="SAM" id="MobiDB-lite"/>
    </source>
</evidence>
<comment type="subcellular location">
    <subcellularLocation>
        <location evidence="1">Membrane</location>
        <topology evidence="1">Multi-pass membrane protein</topology>
    </subcellularLocation>
</comment>
<feature type="transmembrane region" description="Helical" evidence="12">
    <location>
        <begin position="552"/>
        <end position="571"/>
    </location>
</feature>
<organism evidence="14 15">
    <name type="scientific">Saccharomycopsis crataegensis</name>
    <dbReference type="NCBI Taxonomy" id="43959"/>
    <lineage>
        <taxon>Eukaryota</taxon>
        <taxon>Fungi</taxon>
        <taxon>Dikarya</taxon>
        <taxon>Ascomycota</taxon>
        <taxon>Saccharomycotina</taxon>
        <taxon>Saccharomycetes</taxon>
        <taxon>Saccharomycopsidaceae</taxon>
        <taxon>Saccharomycopsis</taxon>
    </lineage>
</organism>
<evidence type="ECO:0000313" key="14">
    <source>
        <dbReference type="EMBL" id="GMM33161.1"/>
    </source>
</evidence>
<keyword evidence="4" id="KW-0328">Glycosyltransferase</keyword>
<comment type="caution">
    <text evidence="14">The sequence shown here is derived from an EMBL/GenBank/DDBJ whole genome shotgun (WGS) entry which is preliminary data.</text>
</comment>
<feature type="transmembrane region" description="Helical" evidence="12">
    <location>
        <begin position="1224"/>
        <end position="1245"/>
    </location>
</feature>
<dbReference type="InterPro" id="IPR026899">
    <property type="entry name" value="FKS1-like_dom1"/>
</dbReference>
<gene>
    <name evidence="14" type="ORF">DASC09_004860</name>
</gene>
<dbReference type="EMBL" id="BTFZ01000001">
    <property type="protein sequence ID" value="GMM33161.1"/>
    <property type="molecule type" value="Genomic_DNA"/>
</dbReference>
<dbReference type="InterPro" id="IPR003440">
    <property type="entry name" value="Glyco_trans_48_dom"/>
</dbReference>
<dbReference type="GeneID" id="90071140"/>
<feature type="transmembrane region" description="Helical" evidence="12">
    <location>
        <begin position="495"/>
        <end position="513"/>
    </location>
</feature>
<feature type="transmembrane region" description="Helical" evidence="12">
    <location>
        <begin position="419"/>
        <end position="443"/>
    </location>
</feature>
<dbReference type="GO" id="GO:0006075">
    <property type="term" value="P:(1-&gt;3)-beta-D-glucan biosynthetic process"/>
    <property type="evidence" value="ECO:0007669"/>
    <property type="project" value="InterPro"/>
</dbReference>
<dbReference type="GO" id="GO:0000148">
    <property type="term" value="C:1,3-beta-D-glucan synthase complex"/>
    <property type="evidence" value="ECO:0007669"/>
    <property type="project" value="InterPro"/>
</dbReference>
<dbReference type="PANTHER" id="PTHR12741:SF97">
    <property type="entry name" value="1,3-BETA-GLUCAN SYNTHASE"/>
    <property type="match status" value="1"/>
</dbReference>
<name>A0AAV5QES8_9ASCO</name>
<comment type="similarity">
    <text evidence="2">Belongs to the glycosyltransferase 48 family.</text>
</comment>
<keyword evidence="6 12" id="KW-0812">Transmembrane</keyword>
<feature type="transmembrane region" description="Helical" evidence="12">
    <location>
        <begin position="1563"/>
        <end position="1584"/>
    </location>
</feature>
<dbReference type="Pfam" id="PF23605">
    <property type="entry name" value="FKS1_dom2"/>
    <property type="match status" value="1"/>
</dbReference>
<dbReference type="GO" id="GO:0005886">
    <property type="term" value="C:plasma membrane"/>
    <property type="evidence" value="ECO:0007669"/>
    <property type="project" value="TreeGrafter"/>
</dbReference>
<feature type="transmembrane region" description="Helical" evidence="12">
    <location>
        <begin position="463"/>
        <end position="483"/>
    </location>
</feature>
<keyword evidence="8 12" id="KW-0472">Membrane</keyword>
<sequence>MGQSPEHQTTDETRYPGFSQGQSDSGSSHYTDSPEFQIPDSTIDNNREKTNHFAGSALTERTTQLFSGFKTPKINSSKWWNQQDDNEVDKDEALIEEGVYHTFNDYYDPYPNWSYEDDSLPIARKEIGLIFMRLTEVFEFQMDNAKNMFDYLLRLLDSRASRMKPLVALKSLHADYIGGENSNFKKWYFAAQLDIDDLFGYIENSESLKSYSFEEAERTWKSKMHDLSPTDCIIQLSLYLLCWGEAGNVRFMPECLCFIFKCCNDYYYSLDSSRPPVPPPSSFLEHVIIPLYNYYRDQNYEVVEGKYVKRSKDHASIIGYDDINQFFWYRKGLLKLPLKNEKTKFMEQSKSERYLRFCDINWSKAFYKTYRETRTWNHLIVNFNRIWIIHCCMFWYYISFNSPTLYTKNYQIQLDTQPSVHTTLSTMAISGSIACLINIVATIHEFTFVPRRWSGAEPLTRRFLLLSLIFIVNTVPSIYVFGFLQSNRKSNSGTIISSFQFIVSIITVCYFSFTPLGKLFRSYWKDDNKHTPTKVFTDSVHNLQGRDRISSYGLWAAIFVAKFLESYFFLVRSMRDPIRELSNLKITHCSGDLVLGSFICQHQPKILLLVMFVTDLLLFFLDTYLWYIIWTTVFSVCRSFYMGVSILTPWKNIFSRLPKRIFSKIICSYDKALNPKFSVSQIWNSIIIAMYREHLLSLEHVEKLIYQEVMKSGVNDVNSFIEPTFFVSQEDRFVKFSVSEGLAEAQRRITFFAQSLSTFMPEPCSISEMPTFSVLIPHYSENILLTLKEIIREEDEYAHITLLEYLKQLHPMEWDCFVQDTKILVDETEISRPSDNIDGQREHYNNLPYYCVGFKSATPEYILRTRIWASLRSQTLYRTISGFMNYSRAIKLLYDVENPNLSDFDDSEVKKYEAAAIMALRKFRIVVSMQRLVEFSAVEEENKDFLLRAYPELQISYLDKEIDPDTGIIVYYTSLMDGSCEIDETGNRIPKYRIKLPGNPILGDGKSDNQNNSLIFCRGEYIQLIDANQDNYLEECLKIRNVLAEFEEKVHPIEYSIGSSPYEHPYNSPIAIIGTREYIFSENIGILGDVAAGKEQTFGTLFARTLAQIGGKLHYGHPDFLNNIFMTTRGGVSKAQKGLHLNEDIYAGMTTILRGGRIKHCEYIQCGKGRELGFGSILNFTTKIGAGMGEQMLSREYFYLGTQLPLDRFLSFYYGHPGFHLNNVFIILSVKLLLLVTVNLSSLFANSVICEYNRYKPHTDPRKPAGCYNIEPINNWLKTCVLSIFVVFGISFVPLCVQELMERGIWKALSRLSKHFASLSPLFEVFVCKIYAQSLINDLAVGGAKYISTGRGFATIRVPFSVIYSRFASESLYFGALSSLLIVYCTGVTFNISTFWFWITVNGLCLSPFVFNPNQFYWNDFFLDYKNYLKWLSSGNSQGKKDSWIKFTRELRSQITGSKKKSYSKPGDKLSLSFRKPSMMNIFLDQICAKLVYTMFVLTAFLFASSHKRSRNPTPSAAIARIIIATFAPIFINMVIALSGFTFSLLFGPIFGCCCTKFPSSMAFVTHSLGFINHIIFFEIFWFLEEWNFTVTILGYAVCIMLQDLFFKMITLLFITRELQNNAANRAWWSGTWLTSGLGFSTMTQPIREYLCKTMELSLFVNDFVLGHILLFVQFPILLIPGINQWHSLMLFWLKPSKQIRPQILTTKQRRSQGMVVMVFLFVFLLIMNFFVLLLLVPFIVNEVFEIDLYSMIPENIILLMD</sequence>
<dbReference type="RefSeq" id="XP_064850161.1">
    <property type="nucleotide sequence ID" value="XM_064994089.1"/>
</dbReference>
<evidence type="ECO:0000256" key="1">
    <source>
        <dbReference type="ARBA" id="ARBA00004141"/>
    </source>
</evidence>
<feature type="transmembrane region" description="Helical" evidence="12">
    <location>
        <begin position="1715"/>
        <end position="1741"/>
    </location>
</feature>
<evidence type="ECO:0000256" key="6">
    <source>
        <dbReference type="ARBA" id="ARBA00022692"/>
    </source>
</evidence>
<feature type="transmembrane region" description="Helical" evidence="12">
    <location>
        <begin position="606"/>
        <end position="621"/>
    </location>
</feature>
<evidence type="ECO:0000256" key="3">
    <source>
        <dbReference type="ARBA" id="ARBA00012589"/>
    </source>
</evidence>
<keyword evidence="7 12" id="KW-1133">Transmembrane helix</keyword>
<feature type="transmembrane region" description="Helical" evidence="12">
    <location>
        <begin position="1518"/>
        <end position="1551"/>
    </location>
</feature>
<dbReference type="Pfam" id="PF14288">
    <property type="entry name" value="FKS1_dom1"/>
    <property type="match status" value="1"/>
</dbReference>
<dbReference type="EC" id="2.4.1.34" evidence="3"/>
<evidence type="ECO:0000256" key="9">
    <source>
        <dbReference type="ARBA" id="ARBA00031935"/>
    </source>
</evidence>
<evidence type="ECO:0000313" key="15">
    <source>
        <dbReference type="Proteomes" id="UP001360560"/>
    </source>
</evidence>
<evidence type="ECO:0000256" key="12">
    <source>
        <dbReference type="SAM" id="Phobius"/>
    </source>
</evidence>
<feature type="transmembrane region" description="Helical" evidence="12">
    <location>
        <begin position="1667"/>
        <end position="1694"/>
    </location>
</feature>
<feature type="transmembrane region" description="Helical" evidence="12">
    <location>
        <begin position="1590"/>
        <end position="1615"/>
    </location>
</feature>
<reference evidence="14 15" key="1">
    <citation type="journal article" date="2023" name="Elife">
        <title>Identification of key yeast species and microbe-microbe interactions impacting larval growth of Drosophila in the wild.</title>
        <authorList>
            <person name="Mure A."/>
            <person name="Sugiura Y."/>
            <person name="Maeda R."/>
            <person name="Honda K."/>
            <person name="Sakurai N."/>
            <person name="Takahashi Y."/>
            <person name="Watada M."/>
            <person name="Katoh T."/>
            <person name="Gotoh A."/>
            <person name="Gotoh Y."/>
            <person name="Taniguchi I."/>
            <person name="Nakamura K."/>
            <person name="Hayashi T."/>
            <person name="Katayama T."/>
            <person name="Uemura T."/>
            <person name="Hattori Y."/>
        </authorList>
    </citation>
    <scope>NUCLEOTIDE SEQUENCE [LARGE SCALE GENOMIC DNA]</scope>
    <source>
        <strain evidence="14 15">SC-9</strain>
    </source>
</reference>
<dbReference type="Pfam" id="PF02364">
    <property type="entry name" value="Glucan_synthase"/>
    <property type="match status" value="1"/>
</dbReference>
<evidence type="ECO:0000256" key="7">
    <source>
        <dbReference type="ARBA" id="ARBA00022989"/>
    </source>
</evidence>
<evidence type="ECO:0000256" key="4">
    <source>
        <dbReference type="ARBA" id="ARBA00022676"/>
    </source>
</evidence>
<accession>A0AAV5QES8</accession>
<dbReference type="InterPro" id="IPR056261">
    <property type="entry name" value="FKS1-like_dom2"/>
</dbReference>
<evidence type="ECO:0000256" key="8">
    <source>
        <dbReference type="ARBA" id="ARBA00023136"/>
    </source>
</evidence>
<feature type="region of interest" description="Disordered" evidence="11">
    <location>
        <begin position="1"/>
        <end position="48"/>
    </location>
</feature>
<dbReference type="GO" id="GO:0051278">
    <property type="term" value="P:fungal-type cell wall polysaccharide biosynthetic process"/>
    <property type="evidence" value="ECO:0007669"/>
    <property type="project" value="TreeGrafter"/>
</dbReference>
<feature type="domain" description="1,3-beta-glucan synthase component FKS1-like" evidence="13">
    <location>
        <begin position="230"/>
        <end position="339"/>
    </location>
</feature>
<feature type="transmembrane region" description="Helical" evidence="12">
    <location>
        <begin position="379"/>
        <end position="398"/>
    </location>
</feature>
<feature type="transmembrane region" description="Helical" evidence="12">
    <location>
        <begin position="1482"/>
        <end position="1506"/>
    </location>
</feature>
<evidence type="ECO:0000256" key="10">
    <source>
        <dbReference type="ARBA" id="ARBA00047777"/>
    </source>
</evidence>
<feature type="compositionally biased region" description="Low complexity" evidence="11">
    <location>
        <begin position="19"/>
        <end position="28"/>
    </location>
</feature>